<proteinExistence type="predicted"/>
<feature type="compositionally biased region" description="Basic and acidic residues" evidence="1">
    <location>
        <begin position="52"/>
        <end position="67"/>
    </location>
</feature>
<comment type="caution">
    <text evidence="2">The sequence shown here is derived from an EMBL/GenBank/DDBJ whole genome shotgun (WGS) entry which is preliminary data.</text>
</comment>
<sequence>MGDSNSQTGYQNPSWVGLHKHQIVARAADEAHALVLGQVEASTEDPYPGQTVDKKADDYPETAERQDSSPIEENDFEGVYLS</sequence>
<evidence type="ECO:0000256" key="1">
    <source>
        <dbReference type="SAM" id="MobiDB-lite"/>
    </source>
</evidence>
<accession>A0ABR3EW56</accession>
<feature type="region of interest" description="Disordered" evidence="1">
    <location>
        <begin position="39"/>
        <end position="82"/>
    </location>
</feature>
<reference evidence="2 3" key="1">
    <citation type="submission" date="2024-02" db="EMBL/GenBank/DDBJ databases">
        <title>A draft genome for the cacao thread blight pathogen Marasmius crinis-equi.</title>
        <authorList>
            <person name="Cohen S.P."/>
            <person name="Baruah I.K."/>
            <person name="Amoako-Attah I."/>
            <person name="Bukari Y."/>
            <person name="Meinhardt L.W."/>
            <person name="Bailey B.A."/>
        </authorList>
    </citation>
    <scope>NUCLEOTIDE SEQUENCE [LARGE SCALE GENOMIC DNA]</scope>
    <source>
        <strain evidence="2 3">GH-76</strain>
    </source>
</reference>
<gene>
    <name evidence="2" type="ORF">V5O48_014960</name>
</gene>
<protein>
    <submittedName>
        <fullName evidence="2">Uncharacterized protein</fullName>
    </submittedName>
</protein>
<evidence type="ECO:0000313" key="2">
    <source>
        <dbReference type="EMBL" id="KAL0567032.1"/>
    </source>
</evidence>
<name>A0ABR3EW56_9AGAR</name>
<dbReference type="EMBL" id="JBAHYK010001696">
    <property type="protein sequence ID" value="KAL0567032.1"/>
    <property type="molecule type" value="Genomic_DNA"/>
</dbReference>
<organism evidence="2 3">
    <name type="scientific">Marasmius crinis-equi</name>
    <dbReference type="NCBI Taxonomy" id="585013"/>
    <lineage>
        <taxon>Eukaryota</taxon>
        <taxon>Fungi</taxon>
        <taxon>Dikarya</taxon>
        <taxon>Basidiomycota</taxon>
        <taxon>Agaricomycotina</taxon>
        <taxon>Agaricomycetes</taxon>
        <taxon>Agaricomycetidae</taxon>
        <taxon>Agaricales</taxon>
        <taxon>Marasmiineae</taxon>
        <taxon>Marasmiaceae</taxon>
        <taxon>Marasmius</taxon>
    </lineage>
</organism>
<keyword evidence="3" id="KW-1185">Reference proteome</keyword>
<dbReference type="Proteomes" id="UP001465976">
    <property type="component" value="Unassembled WGS sequence"/>
</dbReference>
<evidence type="ECO:0000313" key="3">
    <source>
        <dbReference type="Proteomes" id="UP001465976"/>
    </source>
</evidence>